<dbReference type="InterPro" id="IPR016166">
    <property type="entry name" value="FAD-bd_PCMH"/>
</dbReference>
<dbReference type="Gene3D" id="3.30.43.10">
    <property type="entry name" value="Uridine Diphospho-n-acetylenolpyruvylglucosamine Reductase, domain 2"/>
    <property type="match status" value="1"/>
</dbReference>
<dbReference type="AlphaFoldDB" id="A0A067Q214"/>
<dbReference type="InterPro" id="IPR006094">
    <property type="entry name" value="Oxid_FAD_bind_N"/>
</dbReference>
<feature type="domain" description="FAD-binding PCMH-type" evidence="6">
    <location>
        <begin position="73"/>
        <end position="243"/>
    </location>
</feature>
<dbReference type="PANTHER" id="PTHR42973:SF13">
    <property type="entry name" value="FAD-BINDING PCMH-TYPE DOMAIN-CONTAINING PROTEIN"/>
    <property type="match status" value="1"/>
</dbReference>
<organism evidence="7 8">
    <name type="scientific">Jaapia argillacea MUCL 33604</name>
    <dbReference type="NCBI Taxonomy" id="933084"/>
    <lineage>
        <taxon>Eukaryota</taxon>
        <taxon>Fungi</taxon>
        <taxon>Dikarya</taxon>
        <taxon>Basidiomycota</taxon>
        <taxon>Agaricomycotina</taxon>
        <taxon>Agaricomycetes</taxon>
        <taxon>Agaricomycetidae</taxon>
        <taxon>Jaapiales</taxon>
        <taxon>Jaapiaceae</taxon>
        <taxon>Jaapia</taxon>
    </lineage>
</organism>
<gene>
    <name evidence="7" type="ORF">JAAARDRAFT_194628</name>
</gene>
<feature type="signal peptide" evidence="5">
    <location>
        <begin position="1"/>
        <end position="22"/>
    </location>
</feature>
<dbReference type="HOGENOM" id="CLU_018354_1_0_1"/>
<dbReference type="Gene3D" id="3.30.465.10">
    <property type="match status" value="1"/>
</dbReference>
<dbReference type="OrthoDB" id="2151789at2759"/>
<keyword evidence="3" id="KW-0274">FAD</keyword>
<evidence type="ECO:0000313" key="7">
    <source>
        <dbReference type="EMBL" id="KDQ56646.1"/>
    </source>
</evidence>
<dbReference type="Proteomes" id="UP000027265">
    <property type="component" value="Unassembled WGS sequence"/>
</dbReference>
<dbReference type="Pfam" id="PF08031">
    <property type="entry name" value="BBE"/>
    <property type="match status" value="1"/>
</dbReference>
<dbReference type="GO" id="GO:0016491">
    <property type="term" value="F:oxidoreductase activity"/>
    <property type="evidence" value="ECO:0007669"/>
    <property type="project" value="UniProtKB-KW"/>
</dbReference>
<protein>
    <recommendedName>
        <fullName evidence="6">FAD-binding PCMH-type domain-containing protein</fullName>
    </recommendedName>
</protein>
<evidence type="ECO:0000256" key="5">
    <source>
        <dbReference type="SAM" id="SignalP"/>
    </source>
</evidence>
<evidence type="ECO:0000256" key="4">
    <source>
        <dbReference type="ARBA" id="ARBA00023002"/>
    </source>
</evidence>
<keyword evidence="4" id="KW-0560">Oxidoreductase</keyword>
<dbReference type="InterPro" id="IPR016169">
    <property type="entry name" value="FAD-bd_PCMH_sub2"/>
</dbReference>
<dbReference type="PROSITE" id="PS51387">
    <property type="entry name" value="FAD_PCMH"/>
    <property type="match status" value="1"/>
</dbReference>
<dbReference type="InterPro" id="IPR050416">
    <property type="entry name" value="FAD-linked_Oxidoreductase"/>
</dbReference>
<evidence type="ECO:0000256" key="1">
    <source>
        <dbReference type="ARBA" id="ARBA00005466"/>
    </source>
</evidence>
<sequence length="500" mass="52397">MPTVSLGLAILVALSRVFLAAASIVPAPRALVPNATATCLQIASSVSSASEVFWPTSLGLGYTNDIYHWASSSTQLATCSVEPGTAADVGVILQILGSTGTPFAVKGGGHASNPGFSSTTGVQIAMYRFSEVTYNAETSTADIGTGLIWDDVYAVLNPLGVNVAGGRVTGVGVAGFTLGGGYSWLSNQYGLTVDTVTAFELVETDGTVTTVTDSSDPDLMFALRGGGNNFGIVTKITLKTVPQGQVWGGLITFTENEIPSVNTATANFASGVTDPKAAIITTYNFLLGQPGVSQLLFYDGPTPPSGIFDEFLAIPYLTMDVSTRDFISLVQSSPSNATAGERGIFNTVPILEYTPALIDVIVNETVYWGTQLSLSTGDFISYDIEPFQPSFLSFGSTSTAAYPPDRSQPYLPLNIYYAYASALSDQTFWDAATESASYIKSQAIAEGQNVANAPSYGNYAIFSTPVSDIYGGNLARMSAVKARVDPNNVMGQAGGFKVPE</sequence>
<feature type="chain" id="PRO_5001647875" description="FAD-binding PCMH-type domain-containing protein" evidence="5">
    <location>
        <begin position="23"/>
        <end position="500"/>
    </location>
</feature>
<dbReference type="STRING" id="933084.A0A067Q214"/>
<dbReference type="SUPFAM" id="SSF56176">
    <property type="entry name" value="FAD-binding/transporter-associated domain-like"/>
    <property type="match status" value="1"/>
</dbReference>
<dbReference type="PANTHER" id="PTHR42973">
    <property type="entry name" value="BINDING OXIDOREDUCTASE, PUTATIVE (AFU_ORTHOLOGUE AFUA_1G17690)-RELATED"/>
    <property type="match status" value="1"/>
</dbReference>
<evidence type="ECO:0000256" key="3">
    <source>
        <dbReference type="ARBA" id="ARBA00022827"/>
    </source>
</evidence>
<keyword evidence="2" id="KW-0285">Flavoprotein</keyword>
<evidence type="ECO:0000313" key="8">
    <source>
        <dbReference type="Proteomes" id="UP000027265"/>
    </source>
</evidence>
<dbReference type="InterPro" id="IPR016167">
    <property type="entry name" value="FAD-bd_PCMH_sub1"/>
</dbReference>
<evidence type="ECO:0000256" key="2">
    <source>
        <dbReference type="ARBA" id="ARBA00022630"/>
    </source>
</evidence>
<evidence type="ECO:0000259" key="6">
    <source>
        <dbReference type="PROSITE" id="PS51387"/>
    </source>
</evidence>
<dbReference type="InParanoid" id="A0A067Q214"/>
<dbReference type="InterPro" id="IPR036318">
    <property type="entry name" value="FAD-bd_PCMH-like_sf"/>
</dbReference>
<keyword evidence="5" id="KW-0732">Signal</keyword>
<reference evidence="8" key="1">
    <citation type="journal article" date="2014" name="Proc. Natl. Acad. Sci. U.S.A.">
        <title>Extensive sampling of basidiomycete genomes demonstrates inadequacy of the white-rot/brown-rot paradigm for wood decay fungi.</title>
        <authorList>
            <person name="Riley R."/>
            <person name="Salamov A.A."/>
            <person name="Brown D.W."/>
            <person name="Nagy L.G."/>
            <person name="Floudas D."/>
            <person name="Held B.W."/>
            <person name="Levasseur A."/>
            <person name="Lombard V."/>
            <person name="Morin E."/>
            <person name="Otillar R."/>
            <person name="Lindquist E.A."/>
            <person name="Sun H."/>
            <person name="LaButti K.M."/>
            <person name="Schmutz J."/>
            <person name="Jabbour D."/>
            <person name="Luo H."/>
            <person name="Baker S.E."/>
            <person name="Pisabarro A.G."/>
            <person name="Walton J.D."/>
            <person name="Blanchette R.A."/>
            <person name="Henrissat B."/>
            <person name="Martin F."/>
            <person name="Cullen D."/>
            <person name="Hibbett D.S."/>
            <person name="Grigoriev I.V."/>
        </authorList>
    </citation>
    <scope>NUCLEOTIDE SEQUENCE [LARGE SCALE GENOMIC DNA]</scope>
    <source>
        <strain evidence="8">MUCL 33604</strain>
    </source>
</reference>
<dbReference type="EMBL" id="KL197721">
    <property type="protein sequence ID" value="KDQ56646.1"/>
    <property type="molecule type" value="Genomic_DNA"/>
</dbReference>
<proteinExistence type="inferred from homology"/>
<comment type="similarity">
    <text evidence="1">Belongs to the oxygen-dependent FAD-linked oxidoreductase family.</text>
</comment>
<keyword evidence="8" id="KW-1185">Reference proteome</keyword>
<dbReference type="InterPro" id="IPR012951">
    <property type="entry name" value="BBE"/>
</dbReference>
<dbReference type="Pfam" id="PF01565">
    <property type="entry name" value="FAD_binding_4"/>
    <property type="match status" value="1"/>
</dbReference>
<accession>A0A067Q214</accession>
<dbReference type="GO" id="GO:0071949">
    <property type="term" value="F:FAD binding"/>
    <property type="evidence" value="ECO:0007669"/>
    <property type="project" value="InterPro"/>
</dbReference>
<name>A0A067Q214_9AGAM</name>
<dbReference type="Gene3D" id="3.40.462.20">
    <property type="match status" value="1"/>
</dbReference>